<protein>
    <submittedName>
        <fullName evidence="3">Cpw-wpc domain-containing protein</fullName>
    </submittedName>
</protein>
<comment type="caution">
    <text evidence="3">The sequence shown here is derived from an EMBL/GenBank/DDBJ whole genome shotgun (WGS) entry which is preliminary data.</text>
</comment>
<dbReference type="OrthoDB" id="380440at2759"/>
<dbReference type="Pfam" id="PF09717">
    <property type="entry name" value="CPW_WPC"/>
    <property type="match status" value="1"/>
</dbReference>
<reference evidence="3 4" key="1">
    <citation type="submission" date="2014-07" db="EMBL/GenBank/DDBJ databases">
        <authorList>
            <person name="Sibley D."/>
            <person name="Venepally P."/>
            <person name="Karamycheva S."/>
            <person name="Hadjithomas M."/>
            <person name="Khan A."/>
            <person name="Brunk B."/>
            <person name="Roos D."/>
            <person name="Caler E."/>
            <person name="Lorenzi H."/>
        </authorList>
    </citation>
    <scope>NUCLEOTIDE SEQUENCE [LARGE SCALE GENOMIC DNA]</scope>
    <source>
        <strain evidence="3 4">FOU</strain>
    </source>
</reference>
<organism evidence="3 4">
    <name type="scientific">Toxoplasma gondii FOU</name>
    <dbReference type="NCBI Taxonomy" id="943167"/>
    <lineage>
        <taxon>Eukaryota</taxon>
        <taxon>Sar</taxon>
        <taxon>Alveolata</taxon>
        <taxon>Apicomplexa</taxon>
        <taxon>Conoidasida</taxon>
        <taxon>Coccidia</taxon>
        <taxon>Eucoccidiorida</taxon>
        <taxon>Eimeriorina</taxon>
        <taxon>Sarcocystidae</taxon>
        <taxon>Toxoplasma</taxon>
    </lineage>
</organism>
<feature type="signal peptide" evidence="1">
    <location>
        <begin position="1"/>
        <end position="22"/>
    </location>
</feature>
<evidence type="ECO:0000313" key="4">
    <source>
        <dbReference type="Proteomes" id="UP000028838"/>
    </source>
</evidence>
<evidence type="ECO:0000256" key="1">
    <source>
        <dbReference type="SAM" id="SignalP"/>
    </source>
</evidence>
<feature type="chain" id="PRO_5001808859" evidence="1">
    <location>
        <begin position="23"/>
        <end position="199"/>
    </location>
</feature>
<proteinExistence type="predicted"/>
<name>A0A086K182_TOXGO</name>
<dbReference type="AlphaFoldDB" id="A0A086K182"/>
<evidence type="ECO:0000259" key="2">
    <source>
        <dbReference type="SMART" id="SM01099"/>
    </source>
</evidence>
<dbReference type="VEuPathDB" id="ToxoDB:TGFOU_206440"/>
<keyword evidence="1" id="KW-0732">Signal</keyword>
<dbReference type="EMBL" id="AEYH02002517">
    <property type="protein sequence ID" value="KFG38150.1"/>
    <property type="molecule type" value="Genomic_DNA"/>
</dbReference>
<gene>
    <name evidence="3" type="ORF">TGFOU_206440</name>
</gene>
<evidence type="ECO:0000313" key="3">
    <source>
        <dbReference type="EMBL" id="KFG38150.1"/>
    </source>
</evidence>
<dbReference type="Proteomes" id="UP000028838">
    <property type="component" value="Unassembled WGS sequence"/>
</dbReference>
<dbReference type="SMART" id="SM01099">
    <property type="entry name" value="CPW_WPC"/>
    <property type="match status" value="1"/>
</dbReference>
<accession>A0A086K182</accession>
<feature type="domain" description="CPW-WPC" evidence="2">
    <location>
        <begin position="90"/>
        <end position="153"/>
    </location>
</feature>
<dbReference type="InterPro" id="IPR006387">
    <property type="entry name" value="CPW_WPC_dom"/>
</dbReference>
<sequence length="199" mass="22356">MARRFVAFSLALAVGTWREVAALNPLQMMKTSARMGGVINDIADEFKLAFDTLPSTEQLEQTILHKNAEDMEKLDAAVANEAKRKPTHLCEGPSYKRDYSAPCPAGWQQLQNGQCWGRRYRGPCEALHFLSHFSEEQKTAFENNCCAYWPEVKAPAKYKKVLARGPVSYHQCLPVVHLLSSISFRKVEPVTGDIIAPKM</sequence>